<dbReference type="GO" id="GO:0006581">
    <property type="term" value="P:acetylcholine catabolic process"/>
    <property type="evidence" value="ECO:0007669"/>
    <property type="project" value="TreeGrafter"/>
</dbReference>
<keyword evidence="5" id="KW-0732">Signal</keyword>
<evidence type="ECO:0000256" key="2">
    <source>
        <dbReference type="ARBA" id="ARBA00022487"/>
    </source>
</evidence>
<dbReference type="GO" id="GO:0019695">
    <property type="term" value="P:choline metabolic process"/>
    <property type="evidence" value="ECO:0007669"/>
    <property type="project" value="TreeGrafter"/>
</dbReference>
<dbReference type="PANTHER" id="PTHR43918">
    <property type="entry name" value="ACETYLCHOLINESTERASE"/>
    <property type="match status" value="1"/>
</dbReference>
<dbReference type="InterPro" id="IPR002018">
    <property type="entry name" value="CarbesteraseB"/>
</dbReference>
<dbReference type="Proteomes" id="UP000887572">
    <property type="component" value="Unplaced"/>
</dbReference>
<dbReference type="Gene3D" id="3.40.50.1820">
    <property type="entry name" value="alpha/beta hydrolase"/>
    <property type="match status" value="1"/>
</dbReference>
<evidence type="ECO:0000256" key="3">
    <source>
        <dbReference type="ARBA" id="ARBA00022801"/>
    </source>
</evidence>
<dbReference type="Pfam" id="PF00135">
    <property type="entry name" value="COesterase"/>
    <property type="match status" value="1"/>
</dbReference>
<keyword evidence="2" id="KW-0719">Serine esterase</keyword>
<evidence type="ECO:0000256" key="1">
    <source>
        <dbReference type="ARBA" id="ARBA00005964"/>
    </source>
</evidence>
<dbReference type="SUPFAM" id="SSF53474">
    <property type="entry name" value="alpha/beta-Hydrolases"/>
    <property type="match status" value="1"/>
</dbReference>
<dbReference type="GO" id="GO:0003990">
    <property type="term" value="F:acetylcholinesterase activity"/>
    <property type="evidence" value="ECO:0007669"/>
    <property type="project" value="TreeGrafter"/>
</dbReference>
<protein>
    <submittedName>
        <fullName evidence="8">Carboxylesterase type B domain-containing protein</fullName>
    </submittedName>
</protein>
<dbReference type="AlphaFoldDB" id="A0A914GY01"/>
<name>A0A914GY01_GLORO</name>
<reference evidence="8" key="1">
    <citation type="submission" date="2022-11" db="UniProtKB">
        <authorList>
            <consortium name="WormBaseParasite"/>
        </authorList>
    </citation>
    <scope>IDENTIFICATION</scope>
</reference>
<feature type="chain" id="PRO_5036803140" evidence="5">
    <location>
        <begin position="26"/>
        <end position="107"/>
    </location>
</feature>
<dbReference type="InterPro" id="IPR050654">
    <property type="entry name" value="AChE-related_enzymes"/>
</dbReference>
<evidence type="ECO:0000259" key="6">
    <source>
        <dbReference type="Pfam" id="PF00135"/>
    </source>
</evidence>
<feature type="region of interest" description="Disordered" evidence="4">
    <location>
        <begin position="78"/>
        <end position="107"/>
    </location>
</feature>
<evidence type="ECO:0000256" key="4">
    <source>
        <dbReference type="SAM" id="MobiDB-lite"/>
    </source>
</evidence>
<evidence type="ECO:0000313" key="7">
    <source>
        <dbReference type="Proteomes" id="UP000887572"/>
    </source>
</evidence>
<feature type="domain" description="Carboxylesterase type B" evidence="6">
    <location>
        <begin position="39"/>
        <end position="105"/>
    </location>
</feature>
<proteinExistence type="inferred from homology"/>
<dbReference type="InterPro" id="IPR029058">
    <property type="entry name" value="AB_hydrolase_fold"/>
</dbReference>
<sequence length="107" mass="11694">MLATNALFAFHFILFDLSVLCAALGQDNNEDDDDLSLKIRRISSGIVRGRQIPISYAGGGNAFLFAAVPYARAPSANLRFQPPQPPEPWGGVRDATERGPSCWWNTS</sequence>
<comment type="similarity">
    <text evidence="1">Belongs to the type-B carboxylesterase/lipase family.</text>
</comment>
<dbReference type="WBParaSite" id="Gr19_v10_g11419.t1">
    <property type="protein sequence ID" value="Gr19_v10_g11419.t1"/>
    <property type="gene ID" value="Gr19_v10_g11419"/>
</dbReference>
<organism evidence="7 8">
    <name type="scientific">Globodera rostochiensis</name>
    <name type="common">Golden nematode worm</name>
    <name type="synonym">Heterodera rostochiensis</name>
    <dbReference type="NCBI Taxonomy" id="31243"/>
    <lineage>
        <taxon>Eukaryota</taxon>
        <taxon>Metazoa</taxon>
        <taxon>Ecdysozoa</taxon>
        <taxon>Nematoda</taxon>
        <taxon>Chromadorea</taxon>
        <taxon>Rhabditida</taxon>
        <taxon>Tylenchina</taxon>
        <taxon>Tylenchomorpha</taxon>
        <taxon>Tylenchoidea</taxon>
        <taxon>Heteroderidae</taxon>
        <taxon>Heteroderinae</taxon>
        <taxon>Globodera</taxon>
    </lineage>
</organism>
<dbReference type="GO" id="GO:0005886">
    <property type="term" value="C:plasma membrane"/>
    <property type="evidence" value="ECO:0007669"/>
    <property type="project" value="TreeGrafter"/>
</dbReference>
<evidence type="ECO:0000256" key="5">
    <source>
        <dbReference type="SAM" id="SignalP"/>
    </source>
</evidence>
<keyword evidence="7" id="KW-1185">Reference proteome</keyword>
<dbReference type="GO" id="GO:0005615">
    <property type="term" value="C:extracellular space"/>
    <property type="evidence" value="ECO:0007669"/>
    <property type="project" value="TreeGrafter"/>
</dbReference>
<accession>A0A914GY01</accession>
<keyword evidence="3" id="KW-0378">Hydrolase</keyword>
<feature type="signal peptide" evidence="5">
    <location>
        <begin position="1"/>
        <end position="25"/>
    </location>
</feature>
<evidence type="ECO:0000313" key="8">
    <source>
        <dbReference type="WBParaSite" id="Gr19_v10_g11419.t1"/>
    </source>
</evidence>
<dbReference type="PANTHER" id="PTHR43918:SF4">
    <property type="entry name" value="CARBOXYLIC ESTER HYDROLASE"/>
    <property type="match status" value="1"/>
</dbReference>